<dbReference type="Gramene" id="EOY00600">
    <property type="protein sequence ID" value="EOY00600"/>
    <property type="gene ID" value="TCM_010484"/>
</dbReference>
<accession>A0A061E6H0</accession>
<keyword evidence="2" id="KW-1185">Reference proteome</keyword>
<name>A0A061E6H0_THECC</name>
<sequence>MSKATWLDVNQASAKQIRLVVICWDKLVCDSSGRWPGGIESDKNVQNLASERSPVTALHMPETRPWLQVPFGTKLYDAYVTAACVILKDDPGFLVLLIKGEKPIIQILFVSVSGNRKTKSFTAGSVKGTQKKSTLSFLFVQQGTD</sequence>
<organism evidence="1 2">
    <name type="scientific">Theobroma cacao</name>
    <name type="common">Cacao</name>
    <name type="synonym">Cocoa</name>
    <dbReference type="NCBI Taxonomy" id="3641"/>
    <lineage>
        <taxon>Eukaryota</taxon>
        <taxon>Viridiplantae</taxon>
        <taxon>Streptophyta</taxon>
        <taxon>Embryophyta</taxon>
        <taxon>Tracheophyta</taxon>
        <taxon>Spermatophyta</taxon>
        <taxon>Magnoliopsida</taxon>
        <taxon>eudicotyledons</taxon>
        <taxon>Gunneridae</taxon>
        <taxon>Pentapetalae</taxon>
        <taxon>rosids</taxon>
        <taxon>malvids</taxon>
        <taxon>Malvales</taxon>
        <taxon>Malvaceae</taxon>
        <taxon>Byttnerioideae</taxon>
        <taxon>Theobroma</taxon>
    </lineage>
</organism>
<proteinExistence type="predicted"/>
<dbReference type="HOGENOM" id="CLU_1790386_0_0_1"/>
<dbReference type="Proteomes" id="UP000026915">
    <property type="component" value="Chromosome 2"/>
</dbReference>
<dbReference type="AlphaFoldDB" id="A0A061E6H0"/>
<dbReference type="InParanoid" id="A0A061E6H0"/>
<reference evidence="1 2" key="1">
    <citation type="journal article" date="2013" name="Genome Biol.">
        <title>The genome sequence of the most widely cultivated cacao type and its use to identify candidate genes regulating pod color.</title>
        <authorList>
            <person name="Motamayor J.C."/>
            <person name="Mockaitis K."/>
            <person name="Schmutz J."/>
            <person name="Haiminen N."/>
            <person name="Iii D.L."/>
            <person name="Cornejo O."/>
            <person name="Findley S.D."/>
            <person name="Zheng P."/>
            <person name="Utro F."/>
            <person name="Royaert S."/>
            <person name="Saski C."/>
            <person name="Jenkins J."/>
            <person name="Podicheti R."/>
            <person name="Zhao M."/>
            <person name="Scheffler B.E."/>
            <person name="Stack J.C."/>
            <person name="Feltus F.A."/>
            <person name="Mustiga G.M."/>
            <person name="Amores F."/>
            <person name="Phillips W."/>
            <person name="Marelli J.P."/>
            <person name="May G.D."/>
            <person name="Shapiro H."/>
            <person name="Ma J."/>
            <person name="Bustamante C.D."/>
            <person name="Schnell R.J."/>
            <person name="Main D."/>
            <person name="Gilbert D."/>
            <person name="Parida L."/>
            <person name="Kuhn D.N."/>
        </authorList>
    </citation>
    <scope>NUCLEOTIDE SEQUENCE [LARGE SCALE GENOMIC DNA]</scope>
    <source>
        <strain evidence="2">cv. Matina 1-6</strain>
    </source>
</reference>
<dbReference type="EMBL" id="CM001880">
    <property type="protein sequence ID" value="EOY00600.1"/>
    <property type="molecule type" value="Genomic_DNA"/>
</dbReference>
<protein>
    <submittedName>
        <fullName evidence="1">Uncharacterized protein</fullName>
    </submittedName>
</protein>
<gene>
    <name evidence="1" type="ORF">TCM_010484</name>
</gene>
<evidence type="ECO:0000313" key="1">
    <source>
        <dbReference type="EMBL" id="EOY00600.1"/>
    </source>
</evidence>
<evidence type="ECO:0000313" key="2">
    <source>
        <dbReference type="Proteomes" id="UP000026915"/>
    </source>
</evidence>